<dbReference type="AlphaFoldDB" id="A0A263BTJ8"/>
<keyword evidence="5" id="KW-1185">Reference proteome</keyword>
<dbReference type="InterPro" id="IPR045087">
    <property type="entry name" value="Cu-oxidase_fam"/>
</dbReference>
<organism evidence="4 5">
    <name type="scientific">Lottiidibacillus patelloidae</name>
    <dbReference type="NCBI Taxonomy" id="2670334"/>
    <lineage>
        <taxon>Bacteria</taxon>
        <taxon>Bacillati</taxon>
        <taxon>Bacillota</taxon>
        <taxon>Bacilli</taxon>
        <taxon>Bacillales</taxon>
        <taxon>Bacillaceae</taxon>
        <taxon>Lottiidibacillus</taxon>
    </lineage>
</organism>
<dbReference type="InterPro" id="IPR011707">
    <property type="entry name" value="Cu-oxidase-like_N"/>
</dbReference>
<evidence type="ECO:0000256" key="2">
    <source>
        <dbReference type="SAM" id="MobiDB-lite"/>
    </source>
</evidence>
<feature type="domain" description="Plastocyanin-like" evidence="3">
    <location>
        <begin position="57"/>
        <end position="152"/>
    </location>
</feature>
<sequence>MKRCYHVVAIPIRIVVNTFGDYNPNGAIYVLKENEKKVRTLVKKNPFTPVELIEPLTIRANEGDIVEIIFENKLPFAAGMHFQEADYNVLTSDGANVGFNPDTTISPGEKIKYQVSATREGNYFFSDLGNPSSTEKGSNSNGLFGVLIVEKKYSWWTDPVTGGSLSSGAVADVHNPLLPSFREYTFFFQDEMEINDITGNNPINAETGQESESFHGINYRYEPLHRRKQLLSEGVVCPDCDGEEVHHDSWVFGDPATPIFRGYVGDPVRFRLIHAGVKETHVWHYHAHQWFNDPQNLDSEIFDSQSTSPQSHYNIEPLYGLGSLERTIGDVIIHCHLYPHFAVGMWTINRIFDKLQDGSQCYPNGVPIKALQPLPDRPAPPKPTKEEPGFPNFIPGKVGCKAPRPPLGIVGGREMTELEKNAAVPNPRPGAVFADPCPEDVEVREFNISVIELPITYNKAGWHDKQGRIFILDEDIEDVCSGKKEPEPLVIHMPANTCIRINFTNRLPHILDGDAFQLVSRTYEVGLHVHFVKFDVLVSDGANVGWNYDSSVLPGETIRYEYFADSELKAWFFHDHLFAGLHQQRGVFGSGVIHPRFTKFFDSSTGDEINHGAQITSLHPIIPDYRDFTLMVHDFTLLFDKQGRPINPPKYPGSQEDPGVFGVNYKNEPLQFRLGKDCDPAYSFSSFVHGDPITPILRAYAGDPIRIRLLQGAQEESHSFNVHGLSWKSEPKDLDSIRDDQQHIGISESFTFESFVERAGDYLWTFETEEDLWNGLWGLIRAYDQRVPDLIPLADQRMPNIRTRQLPECTGKPPAPAKKVKSVGPVNSPVKCFNIVAFQTPIIFNQTYGEKEPYGIVFALEEDVEDILCGKKNPEPLIIRANVGDTVEIKLTSRLSIENFPFKDGIYDYPVVKEQAFYPPSLRISLHPQLIQYDVKTSAGETVGYNADQTVGPGETITYRWFVDRPVGVCGMWDMADIRNHRSQGAFGAFICEPRFTKYVHPETLEPIEKGESAVLVNPLLPNTREFVLIMHDGVRLLNNKEQLIIDPVDGILLGEGETIDDFDTYDQGSRGFNYRTERLINRFEDKPELRNLFSSKIFGDPATPIFEAYPGDPVTVRLVTPAERRRTHTFHLHGHYWKFDSNDIVSRIESFVGFNVMGRKANLQLINGAGGLFFYPGDYMYRSGNISWDIELGMWGILRVHKEIKPHLPLLEY</sequence>
<dbReference type="Pfam" id="PF07732">
    <property type="entry name" value="Cu-oxidase_3"/>
    <property type="match status" value="1"/>
</dbReference>
<comment type="caution">
    <text evidence="4">The sequence shown here is derived from an EMBL/GenBank/DDBJ whole genome shotgun (WGS) entry which is preliminary data.</text>
</comment>
<reference evidence="4 5" key="2">
    <citation type="submission" date="2017-09" db="EMBL/GenBank/DDBJ databases">
        <title>Bacillus patelloidae sp. nov., isolated from the intestinal tract of a marine limpet.</title>
        <authorList>
            <person name="Liu R."/>
            <person name="Dong C."/>
            <person name="Shao Z."/>
        </authorList>
    </citation>
    <scope>NUCLEOTIDE SEQUENCE [LARGE SCALE GENOMIC DNA]</scope>
    <source>
        <strain evidence="4 5">SA5d-4</strain>
    </source>
</reference>
<reference evidence="5" key="1">
    <citation type="submission" date="2017-08" db="EMBL/GenBank/DDBJ databases">
        <authorList>
            <person name="Huang Z."/>
        </authorList>
    </citation>
    <scope>NUCLEOTIDE SEQUENCE [LARGE SCALE GENOMIC DNA]</scope>
    <source>
        <strain evidence="5">SA5d-4</strain>
    </source>
</reference>
<accession>A0A263BTJ8</accession>
<dbReference type="PROSITE" id="PS00080">
    <property type="entry name" value="MULTICOPPER_OXIDASE2"/>
    <property type="match status" value="1"/>
</dbReference>
<feature type="region of interest" description="Disordered" evidence="2">
    <location>
        <begin position="372"/>
        <end position="395"/>
    </location>
</feature>
<dbReference type="Gene3D" id="2.60.40.420">
    <property type="entry name" value="Cupredoxins - blue copper proteins"/>
    <property type="match status" value="5"/>
</dbReference>
<dbReference type="Proteomes" id="UP000217083">
    <property type="component" value="Unassembled WGS sequence"/>
</dbReference>
<name>A0A263BTJ8_9BACI</name>
<gene>
    <name evidence="4" type="ORF">CIB95_09810</name>
</gene>
<dbReference type="GO" id="GO:0005507">
    <property type="term" value="F:copper ion binding"/>
    <property type="evidence" value="ECO:0007669"/>
    <property type="project" value="InterPro"/>
</dbReference>
<dbReference type="InterPro" id="IPR002355">
    <property type="entry name" value="Cu_oxidase_Cu_BS"/>
</dbReference>
<dbReference type="PANTHER" id="PTHR11709">
    <property type="entry name" value="MULTI-COPPER OXIDASE"/>
    <property type="match status" value="1"/>
</dbReference>
<dbReference type="GO" id="GO:0016491">
    <property type="term" value="F:oxidoreductase activity"/>
    <property type="evidence" value="ECO:0007669"/>
    <property type="project" value="TreeGrafter"/>
</dbReference>
<evidence type="ECO:0000313" key="4">
    <source>
        <dbReference type="EMBL" id="OZM57051.1"/>
    </source>
</evidence>
<proteinExistence type="predicted"/>
<dbReference type="RefSeq" id="WP_094924671.1">
    <property type="nucleotide sequence ID" value="NZ_NPIA01000004.1"/>
</dbReference>
<dbReference type="EMBL" id="NPIA01000004">
    <property type="protein sequence ID" value="OZM57051.1"/>
    <property type="molecule type" value="Genomic_DNA"/>
</dbReference>
<dbReference type="SUPFAM" id="SSF49503">
    <property type="entry name" value="Cupredoxins"/>
    <property type="match status" value="6"/>
</dbReference>
<protein>
    <submittedName>
        <fullName evidence="4">Copper oxidase</fullName>
    </submittedName>
</protein>
<keyword evidence="1" id="KW-0479">Metal-binding</keyword>
<dbReference type="PANTHER" id="PTHR11709:SF486">
    <property type="entry name" value="MULTICOPPER OXIDASE"/>
    <property type="match status" value="1"/>
</dbReference>
<evidence type="ECO:0000313" key="5">
    <source>
        <dbReference type="Proteomes" id="UP000217083"/>
    </source>
</evidence>
<dbReference type="InterPro" id="IPR008972">
    <property type="entry name" value="Cupredoxin"/>
</dbReference>
<evidence type="ECO:0000256" key="1">
    <source>
        <dbReference type="ARBA" id="ARBA00022723"/>
    </source>
</evidence>
<evidence type="ECO:0000259" key="3">
    <source>
        <dbReference type="Pfam" id="PF07732"/>
    </source>
</evidence>